<reference evidence="3 4" key="1">
    <citation type="submission" date="2024-02" db="EMBL/GenBank/DDBJ databases">
        <authorList>
            <person name="Vignale AGUSTIN F."/>
            <person name="Sosa J E."/>
            <person name="Modenutti C."/>
        </authorList>
    </citation>
    <scope>NUCLEOTIDE SEQUENCE [LARGE SCALE GENOMIC DNA]</scope>
</reference>
<proteinExistence type="predicted"/>
<dbReference type="Proteomes" id="UP001642360">
    <property type="component" value="Unassembled WGS sequence"/>
</dbReference>
<evidence type="ECO:0000313" key="3">
    <source>
        <dbReference type="EMBL" id="CAK9164584.1"/>
    </source>
</evidence>
<name>A0ABC8T5D4_9AQUA</name>
<feature type="transmembrane region" description="Helical" evidence="2">
    <location>
        <begin position="60"/>
        <end position="82"/>
    </location>
</feature>
<keyword evidence="2" id="KW-0812">Transmembrane</keyword>
<evidence type="ECO:0000256" key="2">
    <source>
        <dbReference type="SAM" id="Phobius"/>
    </source>
</evidence>
<protein>
    <submittedName>
        <fullName evidence="3">Uncharacterized protein</fullName>
    </submittedName>
</protein>
<gene>
    <name evidence="3" type="ORF">ILEXP_LOCUS33731</name>
</gene>
<evidence type="ECO:0000256" key="1">
    <source>
        <dbReference type="SAM" id="MobiDB-lite"/>
    </source>
</evidence>
<keyword evidence="4" id="KW-1185">Reference proteome</keyword>
<comment type="caution">
    <text evidence="3">The sequence shown here is derived from an EMBL/GenBank/DDBJ whole genome shotgun (WGS) entry which is preliminary data.</text>
</comment>
<keyword evidence="2" id="KW-1133">Transmembrane helix</keyword>
<evidence type="ECO:0000313" key="4">
    <source>
        <dbReference type="Proteomes" id="UP001642360"/>
    </source>
</evidence>
<accession>A0ABC8T5D4</accession>
<feature type="compositionally biased region" description="Basic and acidic residues" evidence="1">
    <location>
        <begin position="10"/>
        <end position="24"/>
    </location>
</feature>
<feature type="region of interest" description="Disordered" evidence="1">
    <location>
        <begin position="1"/>
        <end position="26"/>
    </location>
</feature>
<feature type="non-terminal residue" evidence="3">
    <location>
        <position position="101"/>
    </location>
</feature>
<dbReference type="EMBL" id="CAUOFW020004247">
    <property type="protein sequence ID" value="CAK9164584.1"/>
    <property type="molecule type" value="Genomic_DNA"/>
</dbReference>
<keyword evidence="2" id="KW-0472">Membrane</keyword>
<feature type="non-terminal residue" evidence="3">
    <location>
        <position position="1"/>
    </location>
</feature>
<organism evidence="3 4">
    <name type="scientific">Ilex paraguariensis</name>
    <name type="common">yerba mate</name>
    <dbReference type="NCBI Taxonomy" id="185542"/>
    <lineage>
        <taxon>Eukaryota</taxon>
        <taxon>Viridiplantae</taxon>
        <taxon>Streptophyta</taxon>
        <taxon>Embryophyta</taxon>
        <taxon>Tracheophyta</taxon>
        <taxon>Spermatophyta</taxon>
        <taxon>Magnoliopsida</taxon>
        <taxon>eudicotyledons</taxon>
        <taxon>Gunneridae</taxon>
        <taxon>Pentapetalae</taxon>
        <taxon>asterids</taxon>
        <taxon>campanulids</taxon>
        <taxon>Aquifoliales</taxon>
        <taxon>Aquifoliaceae</taxon>
        <taxon>Ilex</taxon>
    </lineage>
</organism>
<sequence length="101" mass="11326">EYFDIPTAEGMDKAMDQQDERKVGWDTPENVDELLEGIYEYQLNRSIISNGRKSNTSTDIANFLSLLQIFFFLGLGCLAVGFEAAGREVEWKSKCSGDHGP</sequence>
<dbReference type="AlphaFoldDB" id="A0ABC8T5D4"/>